<name>A0A5S6QW15_TRIMR</name>
<evidence type="ECO:0000313" key="2">
    <source>
        <dbReference type="Proteomes" id="UP000046395"/>
    </source>
</evidence>
<feature type="region of interest" description="Disordered" evidence="1">
    <location>
        <begin position="1"/>
        <end position="179"/>
    </location>
</feature>
<proteinExistence type="predicted"/>
<keyword evidence="2" id="KW-1185">Reference proteome</keyword>
<feature type="compositionally biased region" description="Basic and acidic residues" evidence="1">
    <location>
        <begin position="96"/>
        <end position="105"/>
    </location>
</feature>
<sequence>MNAESDAARKMSDGKRDADKRPKLSSPVQAPLEGQKDLERKSLQFDSPTDGAEPVLEKVGRTMNAESDAARKISDGKRDADQLPKLSSPVQAPLEGQKDLERKSLQFDSPTDGAEPVLEEVGRTMNVESDAARKISDGKRDADQLPKLSSPVQAPLEVNVNGTTDFNPNSNEDGQACKH</sequence>
<dbReference type="AlphaFoldDB" id="A0A5S6QW15"/>
<accession>A0A5S6QW15</accession>
<evidence type="ECO:0000256" key="1">
    <source>
        <dbReference type="SAM" id="MobiDB-lite"/>
    </source>
</evidence>
<feature type="compositionally biased region" description="Basic and acidic residues" evidence="1">
    <location>
        <begin position="34"/>
        <end position="43"/>
    </location>
</feature>
<feature type="compositionally biased region" description="Basic and acidic residues" evidence="1">
    <location>
        <begin position="130"/>
        <end position="144"/>
    </location>
</feature>
<dbReference type="Proteomes" id="UP000046395">
    <property type="component" value="Unassembled WGS sequence"/>
</dbReference>
<evidence type="ECO:0000313" key="3">
    <source>
        <dbReference type="WBParaSite" id="TMUE_3000011303.1"/>
    </source>
</evidence>
<protein>
    <submittedName>
        <fullName evidence="3">Uncharacterized protein</fullName>
    </submittedName>
</protein>
<dbReference type="WBParaSite" id="TMUE_3000011303.1">
    <property type="protein sequence ID" value="TMUE_3000011303.1"/>
    <property type="gene ID" value="WBGene00301287"/>
</dbReference>
<feature type="compositionally biased region" description="Polar residues" evidence="1">
    <location>
        <begin position="160"/>
        <end position="173"/>
    </location>
</feature>
<reference evidence="3" key="1">
    <citation type="submission" date="2019-12" db="UniProtKB">
        <authorList>
            <consortium name="WormBaseParasite"/>
        </authorList>
    </citation>
    <scope>IDENTIFICATION</scope>
</reference>
<organism evidence="2 3">
    <name type="scientific">Trichuris muris</name>
    <name type="common">Mouse whipworm</name>
    <dbReference type="NCBI Taxonomy" id="70415"/>
    <lineage>
        <taxon>Eukaryota</taxon>
        <taxon>Metazoa</taxon>
        <taxon>Ecdysozoa</taxon>
        <taxon>Nematoda</taxon>
        <taxon>Enoplea</taxon>
        <taxon>Dorylaimia</taxon>
        <taxon>Trichinellida</taxon>
        <taxon>Trichuridae</taxon>
        <taxon>Trichuris</taxon>
    </lineage>
</organism>
<feature type="compositionally biased region" description="Basic and acidic residues" evidence="1">
    <location>
        <begin position="1"/>
        <end position="22"/>
    </location>
</feature>
<feature type="compositionally biased region" description="Basic and acidic residues" evidence="1">
    <location>
        <begin position="68"/>
        <end position="82"/>
    </location>
</feature>